<dbReference type="AlphaFoldDB" id="A0A7S9LV06"/>
<dbReference type="Pfam" id="PF13714">
    <property type="entry name" value="PEP_mutase"/>
    <property type="match status" value="1"/>
</dbReference>
<dbReference type="GO" id="GO:0016829">
    <property type="term" value="F:lyase activity"/>
    <property type="evidence" value="ECO:0007669"/>
    <property type="project" value="UniProtKB-KW"/>
</dbReference>
<dbReference type="CDD" id="cd00377">
    <property type="entry name" value="ICL_PEPM"/>
    <property type="match status" value="1"/>
</dbReference>
<dbReference type="Gene3D" id="3.20.20.60">
    <property type="entry name" value="Phosphoenolpyruvate-binding domains"/>
    <property type="match status" value="1"/>
</dbReference>
<protein>
    <submittedName>
        <fullName evidence="1">Isocitrate lyase/phosphoenolpyruvate mutase family protein</fullName>
    </submittedName>
</protein>
<gene>
    <name evidence="1" type="ORF">I0K15_08700</name>
</gene>
<organism evidence="1 2">
    <name type="scientific">Pontivivens ytuae</name>
    <dbReference type="NCBI Taxonomy" id="2789856"/>
    <lineage>
        <taxon>Bacteria</taxon>
        <taxon>Pseudomonadati</taxon>
        <taxon>Pseudomonadota</taxon>
        <taxon>Alphaproteobacteria</taxon>
        <taxon>Rhodobacterales</taxon>
        <taxon>Paracoccaceae</taxon>
        <taxon>Pontivivens</taxon>
    </lineage>
</organism>
<reference evidence="1 2" key="1">
    <citation type="submission" date="2020-11" db="EMBL/GenBank/DDBJ databases">
        <title>Description of Pontivivens ytuae sp. nov. isolated from deep sea sediment of Mariana Trench.</title>
        <authorList>
            <person name="Wang Z."/>
            <person name="Sun Q.-L."/>
            <person name="Xu X.-D."/>
            <person name="Tang Y.-Z."/>
            <person name="Zhang J."/>
        </authorList>
    </citation>
    <scope>NUCLEOTIDE SEQUENCE [LARGE SCALE GENOMIC DNA]</scope>
    <source>
        <strain evidence="1 2">MT2928</strain>
    </source>
</reference>
<dbReference type="InterPro" id="IPR015813">
    <property type="entry name" value="Pyrv/PenolPyrv_kinase-like_dom"/>
</dbReference>
<dbReference type="PANTHER" id="PTHR42905:SF16">
    <property type="entry name" value="CARBOXYPHOSPHONOENOLPYRUVATE PHOSPHONOMUTASE-LIKE PROTEIN (AFU_ORTHOLOGUE AFUA_5G07230)"/>
    <property type="match status" value="1"/>
</dbReference>
<evidence type="ECO:0000313" key="1">
    <source>
        <dbReference type="EMBL" id="QPH55782.1"/>
    </source>
</evidence>
<name>A0A7S9LV06_9RHOB</name>
<keyword evidence="1" id="KW-0670">Pyruvate</keyword>
<dbReference type="InterPro" id="IPR040442">
    <property type="entry name" value="Pyrv_kinase-like_dom_sf"/>
</dbReference>
<dbReference type="InterPro" id="IPR039556">
    <property type="entry name" value="ICL/PEPM"/>
</dbReference>
<dbReference type="RefSeq" id="WP_196105044.1">
    <property type="nucleotide sequence ID" value="NZ_CP064942.1"/>
</dbReference>
<dbReference type="KEGG" id="poz:I0K15_08700"/>
<dbReference type="SUPFAM" id="SSF51621">
    <property type="entry name" value="Phosphoenolpyruvate/pyruvate domain"/>
    <property type="match status" value="1"/>
</dbReference>
<accession>A0A7S9LV06</accession>
<dbReference type="Proteomes" id="UP000594800">
    <property type="component" value="Chromosome"/>
</dbReference>
<dbReference type="PANTHER" id="PTHR42905">
    <property type="entry name" value="PHOSPHOENOLPYRUVATE CARBOXYLASE"/>
    <property type="match status" value="1"/>
</dbReference>
<keyword evidence="2" id="KW-1185">Reference proteome</keyword>
<dbReference type="EMBL" id="CP064942">
    <property type="protein sequence ID" value="QPH55782.1"/>
    <property type="molecule type" value="Genomic_DNA"/>
</dbReference>
<evidence type="ECO:0000313" key="2">
    <source>
        <dbReference type="Proteomes" id="UP000594800"/>
    </source>
</evidence>
<proteinExistence type="predicted"/>
<sequence>MRTQAEKARIFRDLHEAGTFVLPNAWDAGSARLLAEAGAVALGTTSAGLAWAHGRRDGSQTRDTVIANAAAIAEATDLPVTADLLDGFGPQPEDVGEAVRLAYQAGCVGCSIEDTTGDPDQPLYDAALAAERIAAAVEAAAALSDPFVLCARADALFAGAGDLDSVIARLQSFEKVGAPLLYAPVLMTREAVQQVLDAVATPINVLVGIGQDYDVADLREMGVRRVSLGSSLYSAAMGALHQATGELLGPGTFGWSDGALGYPTLQGMMRDT</sequence>
<keyword evidence="1" id="KW-0456">Lyase</keyword>